<accession>A0A7Y0KA88</accession>
<protein>
    <submittedName>
        <fullName evidence="1">Uncharacterized protein</fullName>
    </submittedName>
</protein>
<proteinExistence type="predicted"/>
<dbReference type="EMBL" id="JABBPK010000001">
    <property type="protein sequence ID" value="NMO78717.1"/>
    <property type="molecule type" value="Genomic_DNA"/>
</dbReference>
<comment type="caution">
    <text evidence="1">The sequence shown here is derived from an EMBL/GenBank/DDBJ whole genome shotgun (WGS) entry which is preliminary data.</text>
</comment>
<dbReference type="InterPro" id="IPR036388">
    <property type="entry name" value="WH-like_DNA-bd_sf"/>
</dbReference>
<dbReference type="Proteomes" id="UP000588491">
    <property type="component" value="Unassembled WGS sequence"/>
</dbReference>
<sequence>MRVGYSILREINRGEFLPTEKDYGLRTREFENFIKFLENEGYLERVLRLDDYFSIKPARLTNKGHELLNNNKKYEESYPERKDLIKWVQVEKDLYSNGAVDE</sequence>
<dbReference type="SUPFAM" id="SSF46785">
    <property type="entry name" value="Winged helix' DNA-binding domain"/>
    <property type="match status" value="1"/>
</dbReference>
<evidence type="ECO:0000313" key="2">
    <source>
        <dbReference type="Proteomes" id="UP000588491"/>
    </source>
</evidence>
<dbReference type="RefSeq" id="WP_101730697.1">
    <property type="nucleotide sequence ID" value="NZ_JABBPK010000001.1"/>
</dbReference>
<keyword evidence="2" id="KW-1185">Reference proteome</keyword>
<dbReference type="AlphaFoldDB" id="A0A7Y0KA88"/>
<gene>
    <name evidence="1" type="ORF">HHU08_17185</name>
</gene>
<dbReference type="InterPro" id="IPR036390">
    <property type="entry name" value="WH_DNA-bd_sf"/>
</dbReference>
<organism evidence="1 2">
    <name type="scientific">Niallia alba</name>
    <dbReference type="NCBI Taxonomy" id="2729105"/>
    <lineage>
        <taxon>Bacteria</taxon>
        <taxon>Bacillati</taxon>
        <taxon>Bacillota</taxon>
        <taxon>Bacilli</taxon>
        <taxon>Bacillales</taxon>
        <taxon>Bacillaceae</taxon>
        <taxon>Niallia</taxon>
    </lineage>
</organism>
<dbReference type="Gene3D" id="1.10.10.10">
    <property type="entry name" value="Winged helix-like DNA-binding domain superfamily/Winged helix DNA-binding domain"/>
    <property type="match status" value="1"/>
</dbReference>
<name>A0A7Y0KA88_9BACI</name>
<evidence type="ECO:0000313" key="1">
    <source>
        <dbReference type="EMBL" id="NMO78717.1"/>
    </source>
</evidence>
<reference evidence="1 2" key="1">
    <citation type="submission" date="2020-04" db="EMBL/GenBank/DDBJ databases">
        <title>Bacillus sp. UniB3 isolated from commercial digestive syrup.</title>
        <authorList>
            <person name="Thorat V."/>
            <person name="Kirdat K."/>
            <person name="Tiwarekar B."/>
            <person name="Yadav A."/>
        </authorList>
    </citation>
    <scope>NUCLEOTIDE SEQUENCE [LARGE SCALE GENOMIC DNA]</scope>
    <source>
        <strain evidence="1 2">UniB3</strain>
    </source>
</reference>